<keyword evidence="2 5" id="KW-0808">Transferase</keyword>
<reference evidence="6" key="1">
    <citation type="journal article" date="2014" name="Int. J. Syst. Evol. Microbiol.">
        <title>Complete genome of a new Firmicutes species belonging to the dominant human colonic microbiota ('Ruminococcus bicirculans') reveals two chromosomes and a selective capacity to utilize plant glucans.</title>
        <authorList>
            <consortium name="NISC Comparative Sequencing Program"/>
            <person name="Wegmann U."/>
            <person name="Louis P."/>
            <person name="Goesmann A."/>
            <person name="Henrissat B."/>
            <person name="Duncan S.H."/>
            <person name="Flint H.J."/>
        </authorList>
    </citation>
    <scope>NUCLEOTIDE SEQUENCE</scope>
    <source>
        <strain evidence="6">NBRC 107169</strain>
    </source>
</reference>
<dbReference type="GO" id="GO:0008168">
    <property type="term" value="F:methyltransferase activity"/>
    <property type="evidence" value="ECO:0007669"/>
    <property type="project" value="UniProtKB-KW"/>
</dbReference>
<keyword evidence="7" id="KW-1185">Reference proteome</keyword>
<dbReference type="EMBL" id="BSNI01000002">
    <property type="protein sequence ID" value="GLQ17503.1"/>
    <property type="molecule type" value="Genomic_DNA"/>
</dbReference>
<dbReference type="GO" id="GO:0032259">
    <property type="term" value="P:methylation"/>
    <property type="evidence" value="ECO:0007669"/>
    <property type="project" value="UniProtKB-KW"/>
</dbReference>
<organism evidence="6 7">
    <name type="scientific">Maritalea porphyrae</name>
    <dbReference type="NCBI Taxonomy" id="880732"/>
    <lineage>
        <taxon>Bacteria</taxon>
        <taxon>Pseudomonadati</taxon>
        <taxon>Pseudomonadota</taxon>
        <taxon>Alphaproteobacteria</taxon>
        <taxon>Hyphomicrobiales</taxon>
        <taxon>Devosiaceae</taxon>
        <taxon>Maritalea</taxon>
    </lineage>
</organism>
<dbReference type="PANTHER" id="PTHR33603">
    <property type="entry name" value="METHYLTRANSFERASE"/>
    <property type="match status" value="1"/>
</dbReference>
<dbReference type="EC" id="2.1.1.177" evidence="5"/>
<comment type="function">
    <text evidence="5">Specifically methylates the pseudouridine at position 1915 (m3Psi1915) in 23S rRNA.</text>
</comment>
<proteinExistence type="inferred from homology"/>
<dbReference type="HAMAP" id="MF_00658">
    <property type="entry name" value="23SrRNA_methyltr_H"/>
    <property type="match status" value="1"/>
</dbReference>
<feature type="binding site" evidence="5">
    <location>
        <begin position="127"/>
        <end position="132"/>
    </location>
    <ligand>
        <name>S-adenosyl-L-methionine</name>
        <dbReference type="ChEBI" id="CHEBI:59789"/>
    </ligand>
</feature>
<dbReference type="InterPro" id="IPR003742">
    <property type="entry name" value="RlmH-like"/>
</dbReference>
<evidence type="ECO:0000256" key="5">
    <source>
        <dbReference type="HAMAP-Rule" id="MF_00658"/>
    </source>
</evidence>
<evidence type="ECO:0000313" key="6">
    <source>
        <dbReference type="EMBL" id="GLQ17503.1"/>
    </source>
</evidence>
<comment type="similarity">
    <text evidence="4 5">Belongs to the RNA methyltransferase RlmH family.</text>
</comment>
<evidence type="ECO:0000256" key="1">
    <source>
        <dbReference type="ARBA" id="ARBA00022603"/>
    </source>
</evidence>
<reference evidence="6" key="2">
    <citation type="submission" date="2023-01" db="EMBL/GenBank/DDBJ databases">
        <title>Draft genome sequence of Maritalea porphyrae strain NBRC 107169.</title>
        <authorList>
            <person name="Sun Q."/>
            <person name="Mori K."/>
        </authorList>
    </citation>
    <scope>NUCLEOTIDE SEQUENCE</scope>
    <source>
        <strain evidence="6">NBRC 107169</strain>
    </source>
</reference>
<keyword evidence="3 5" id="KW-0949">S-adenosyl-L-methionine</keyword>
<evidence type="ECO:0000313" key="7">
    <source>
        <dbReference type="Proteomes" id="UP001161405"/>
    </source>
</evidence>
<dbReference type="RefSeq" id="WP_284363693.1">
    <property type="nucleotide sequence ID" value="NZ_BSNI01000002.1"/>
</dbReference>
<feature type="binding site" evidence="5">
    <location>
        <position position="108"/>
    </location>
    <ligand>
        <name>S-adenosyl-L-methionine</name>
        <dbReference type="ChEBI" id="CHEBI:59789"/>
    </ligand>
</feature>
<protein>
    <recommendedName>
        <fullName evidence="5">Ribosomal RNA large subunit methyltransferase H</fullName>
        <ecNumber evidence="5">2.1.1.177</ecNumber>
    </recommendedName>
    <alternativeName>
        <fullName evidence="5">23S rRNA (pseudouridine1915-N3)-methyltransferase</fullName>
    </alternativeName>
    <alternativeName>
        <fullName evidence="5">23S rRNA m3Psi1915 methyltransferase</fullName>
    </alternativeName>
    <alternativeName>
        <fullName evidence="5">rRNA (pseudouridine-N3-)-methyltransferase RlmH</fullName>
    </alternativeName>
</protein>
<dbReference type="PIRSF" id="PIRSF004505">
    <property type="entry name" value="MT_bac"/>
    <property type="match status" value="1"/>
</dbReference>
<accession>A0ABQ5UQN9</accession>
<evidence type="ECO:0000256" key="2">
    <source>
        <dbReference type="ARBA" id="ARBA00022679"/>
    </source>
</evidence>
<dbReference type="Pfam" id="PF02590">
    <property type="entry name" value="SPOUT_MTase"/>
    <property type="match status" value="1"/>
</dbReference>
<gene>
    <name evidence="5 6" type="primary">rlmH</name>
    <name evidence="6" type="ORF">GCM10007879_17520</name>
</gene>
<sequence length="160" mass="17839">MRISVAAIGRLKSGPERELVDRYLDRAKGAGKQLGFSGFDIHEFGEARQDNAAQRKAQEAEQLIGCCPEGSKLIVLDERGRSISSPDFSKKLGQFRDDGTRQCTFIIGGPDGLDPSIRKRADLVLSFSPLTWPHQIVRALLCEQIYRAITIMSGHPYHRE</sequence>
<comment type="caution">
    <text evidence="6">The sequence shown here is derived from an EMBL/GenBank/DDBJ whole genome shotgun (WGS) entry which is preliminary data.</text>
</comment>
<evidence type="ECO:0000256" key="4">
    <source>
        <dbReference type="ARBA" id="ARBA00038303"/>
    </source>
</evidence>
<dbReference type="Gene3D" id="3.40.1280.10">
    <property type="match status" value="1"/>
</dbReference>
<dbReference type="NCBIfam" id="NF000989">
    <property type="entry name" value="PRK00103.2-3"/>
    <property type="match status" value="1"/>
</dbReference>
<dbReference type="Proteomes" id="UP001161405">
    <property type="component" value="Unassembled WGS sequence"/>
</dbReference>
<dbReference type="InterPro" id="IPR029026">
    <property type="entry name" value="tRNA_m1G_MTases_N"/>
</dbReference>
<comment type="catalytic activity">
    <reaction evidence="5">
        <text>pseudouridine(1915) in 23S rRNA + S-adenosyl-L-methionine = N(3)-methylpseudouridine(1915) in 23S rRNA + S-adenosyl-L-homocysteine + H(+)</text>
        <dbReference type="Rhea" id="RHEA:42752"/>
        <dbReference type="Rhea" id="RHEA-COMP:10221"/>
        <dbReference type="Rhea" id="RHEA-COMP:10222"/>
        <dbReference type="ChEBI" id="CHEBI:15378"/>
        <dbReference type="ChEBI" id="CHEBI:57856"/>
        <dbReference type="ChEBI" id="CHEBI:59789"/>
        <dbReference type="ChEBI" id="CHEBI:65314"/>
        <dbReference type="ChEBI" id="CHEBI:74486"/>
        <dbReference type="EC" id="2.1.1.177"/>
    </reaction>
</comment>
<keyword evidence="5" id="KW-0963">Cytoplasm</keyword>
<keyword evidence="1 5" id="KW-0489">Methyltransferase</keyword>
<name>A0ABQ5UQN9_9HYPH</name>
<dbReference type="InterPro" id="IPR029028">
    <property type="entry name" value="Alpha/beta_knot_MTases"/>
</dbReference>
<comment type="subunit">
    <text evidence="5">Homodimer.</text>
</comment>
<dbReference type="PANTHER" id="PTHR33603:SF1">
    <property type="entry name" value="RIBOSOMAL RNA LARGE SUBUNIT METHYLTRANSFERASE H"/>
    <property type="match status" value="1"/>
</dbReference>
<feature type="binding site" evidence="5">
    <location>
        <position position="76"/>
    </location>
    <ligand>
        <name>S-adenosyl-L-methionine</name>
        <dbReference type="ChEBI" id="CHEBI:59789"/>
    </ligand>
</feature>
<dbReference type="CDD" id="cd18081">
    <property type="entry name" value="RlmH-like"/>
    <property type="match status" value="1"/>
</dbReference>
<dbReference type="SUPFAM" id="SSF75217">
    <property type="entry name" value="alpha/beta knot"/>
    <property type="match status" value="1"/>
</dbReference>
<keyword evidence="5" id="KW-0698">rRNA processing</keyword>
<evidence type="ECO:0000256" key="3">
    <source>
        <dbReference type="ARBA" id="ARBA00022691"/>
    </source>
</evidence>
<comment type="subcellular location">
    <subcellularLocation>
        <location evidence="5">Cytoplasm</location>
    </subcellularLocation>
</comment>